<evidence type="ECO:0000256" key="3">
    <source>
        <dbReference type="ARBA" id="ARBA00022517"/>
    </source>
</evidence>
<comment type="function">
    <text evidence="6">Component of the 90S pre-ribosome involved in the maturation of rRNAs. Required for early cleavages of the pre-RNAs in the 40S ribosomal subunit maturation pathway.</text>
</comment>
<dbReference type="PANTHER" id="PTHR21738">
    <property type="entry name" value="RIBOSOMAL RNA PROCESSING PROTEIN 36 HOMOLOG"/>
    <property type="match status" value="1"/>
</dbReference>
<keyword evidence="3 6" id="KW-0690">Ribosome biogenesis</keyword>
<comment type="similarity">
    <text evidence="2 6">Belongs to the RRP36 family.</text>
</comment>
<evidence type="ECO:0000256" key="7">
    <source>
        <dbReference type="SAM" id="MobiDB-lite"/>
    </source>
</evidence>
<name>A0A1B6CNM8_9HEMI</name>
<dbReference type="GO" id="GO:0030686">
    <property type="term" value="C:90S preribosome"/>
    <property type="evidence" value="ECO:0007669"/>
    <property type="project" value="TreeGrafter"/>
</dbReference>
<dbReference type="InterPro" id="IPR009292">
    <property type="entry name" value="RRP36"/>
</dbReference>
<dbReference type="Pfam" id="PF06102">
    <property type="entry name" value="RRP36"/>
    <property type="match status" value="1"/>
</dbReference>
<protein>
    <recommendedName>
        <fullName evidence="6">rRNA biogenesis protein RRP36</fullName>
    </recommendedName>
</protein>
<keyword evidence="4 6" id="KW-0698">rRNA processing</keyword>
<dbReference type="GO" id="GO:0005730">
    <property type="term" value="C:nucleolus"/>
    <property type="evidence" value="ECO:0007669"/>
    <property type="project" value="UniProtKB-SubCell"/>
</dbReference>
<evidence type="ECO:0000256" key="5">
    <source>
        <dbReference type="ARBA" id="ARBA00023242"/>
    </source>
</evidence>
<evidence type="ECO:0000256" key="2">
    <source>
        <dbReference type="ARBA" id="ARBA00009418"/>
    </source>
</evidence>
<organism evidence="8">
    <name type="scientific">Clastoptera arizonana</name>
    <name type="common">Arizona spittle bug</name>
    <dbReference type="NCBI Taxonomy" id="38151"/>
    <lineage>
        <taxon>Eukaryota</taxon>
        <taxon>Metazoa</taxon>
        <taxon>Ecdysozoa</taxon>
        <taxon>Arthropoda</taxon>
        <taxon>Hexapoda</taxon>
        <taxon>Insecta</taxon>
        <taxon>Pterygota</taxon>
        <taxon>Neoptera</taxon>
        <taxon>Paraneoptera</taxon>
        <taxon>Hemiptera</taxon>
        <taxon>Auchenorrhyncha</taxon>
        <taxon>Cercopoidea</taxon>
        <taxon>Clastopteridae</taxon>
        <taxon>Clastoptera</taxon>
    </lineage>
</organism>
<dbReference type="EMBL" id="GEDC01022280">
    <property type="protein sequence ID" value="JAS15018.1"/>
    <property type="molecule type" value="Transcribed_RNA"/>
</dbReference>
<evidence type="ECO:0000313" key="8">
    <source>
        <dbReference type="EMBL" id="JAS15018.1"/>
    </source>
</evidence>
<reference evidence="8" key="1">
    <citation type="submission" date="2015-12" db="EMBL/GenBank/DDBJ databases">
        <title>De novo transcriptome assembly of four potential Pierce s Disease insect vectors from Arizona vineyards.</title>
        <authorList>
            <person name="Tassone E.E."/>
        </authorList>
    </citation>
    <scope>NUCLEOTIDE SEQUENCE</scope>
</reference>
<keyword evidence="5 6" id="KW-0539">Nucleus</keyword>
<evidence type="ECO:0000256" key="1">
    <source>
        <dbReference type="ARBA" id="ARBA00004604"/>
    </source>
</evidence>
<evidence type="ECO:0000256" key="6">
    <source>
        <dbReference type="RuleBase" id="RU368027"/>
    </source>
</evidence>
<keyword evidence="6" id="KW-0687">Ribonucleoprotein</keyword>
<dbReference type="PANTHER" id="PTHR21738:SF0">
    <property type="entry name" value="RIBOSOMAL RNA PROCESSING PROTEIN 36 HOMOLOG"/>
    <property type="match status" value="1"/>
</dbReference>
<evidence type="ECO:0000256" key="4">
    <source>
        <dbReference type="ARBA" id="ARBA00022552"/>
    </source>
</evidence>
<feature type="compositionally biased region" description="Basic and acidic residues" evidence="7">
    <location>
        <begin position="144"/>
        <end position="170"/>
    </location>
</feature>
<gene>
    <name evidence="8" type="ORF">g.5513</name>
</gene>
<feature type="region of interest" description="Disordered" evidence="7">
    <location>
        <begin position="143"/>
        <end position="179"/>
    </location>
</feature>
<accession>A0A1B6CNM8</accession>
<proteinExistence type="inferred from homology"/>
<sequence>MENKEEPDRITIREELSHMSFEELQNLKQKLGTKCYNFALFGDKIKKSKKSTVFKRENKNRPREVSSKIPVKPLVEIVPVKKTNFRDPRFDSLCGSFNEKAFENSYSFLKDVKEKEKQELLKKLKTTRTEERQSQIKYLIQRLENQEREHDRRKMKDEKKKQERKSEIDNLRQGIKPKYVKKSERKMIDLVDRFEELKKSGKLKKQIEKQRKKNTNKDRKKLPIIDKSISDE</sequence>
<comment type="subunit">
    <text evidence="6">Associates with 90S and pre-40S pre-ribosomal particles.</text>
</comment>
<comment type="subcellular location">
    <subcellularLocation>
        <location evidence="1 6">Nucleus</location>
        <location evidence="1 6">Nucleolus</location>
    </subcellularLocation>
</comment>
<feature type="region of interest" description="Disordered" evidence="7">
    <location>
        <begin position="201"/>
        <end position="232"/>
    </location>
</feature>
<dbReference type="GO" id="GO:0000462">
    <property type="term" value="P:maturation of SSU-rRNA from tricistronic rRNA transcript (SSU-rRNA, 5.8S rRNA, LSU-rRNA)"/>
    <property type="evidence" value="ECO:0007669"/>
    <property type="project" value="TreeGrafter"/>
</dbReference>
<dbReference type="AlphaFoldDB" id="A0A1B6CNM8"/>